<dbReference type="Gene3D" id="3.30.420.40">
    <property type="match status" value="1"/>
</dbReference>
<dbReference type="VEuPathDB" id="FungiDB:BD410DRAFT_809445"/>
<proteinExistence type="predicted"/>
<organism evidence="1 2">
    <name type="scientific">Rickenella mellea</name>
    <dbReference type="NCBI Taxonomy" id="50990"/>
    <lineage>
        <taxon>Eukaryota</taxon>
        <taxon>Fungi</taxon>
        <taxon>Dikarya</taxon>
        <taxon>Basidiomycota</taxon>
        <taxon>Agaricomycotina</taxon>
        <taxon>Agaricomycetes</taxon>
        <taxon>Hymenochaetales</taxon>
        <taxon>Rickenellaceae</taxon>
        <taxon>Rickenella</taxon>
    </lineage>
</organism>
<dbReference type="EMBL" id="ML170307">
    <property type="protein sequence ID" value="TDL14794.1"/>
    <property type="molecule type" value="Genomic_DNA"/>
</dbReference>
<evidence type="ECO:0000313" key="2">
    <source>
        <dbReference type="Proteomes" id="UP000294933"/>
    </source>
</evidence>
<keyword evidence="2" id="KW-1185">Reference proteome</keyword>
<reference evidence="1 2" key="1">
    <citation type="submission" date="2018-06" db="EMBL/GenBank/DDBJ databases">
        <title>A transcriptomic atlas of mushroom development highlights an independent origin of complex multicellularity.</title>
        <authorList>
            <consortium name="DOE Joint Genome Institute"/>
            <person name="Krizsan K."/>
            <person name="Almasi E."/>
            <person name="Merenyi Z."/>
            <person name="Sahu N."/>
            <person name="Viragh M."/>
            <person name="Koszo T."/>
            <person name="Mondo S."/>
            <person name="Kiss B."/>
            <person name="Balint B."/>
            <person name="Kues U."/>
            <person name="Barry K."/>
            <person name="Hegedus J.C."/>
            <person name="Henrissat B."/>
            <person name="Johnson J."/>
            <person name="Lipzen A."/>
            <person name="Ohm R."/>
            <person name="Nagy I."/>
            <person name="Pangilinan J."/>
            <person name="Yan J."/>
            <person name="Xiong Y."/>
            <person name="Grigoriev I.V."/>
            <person name="Hibbett D.S."/>
            <person name="Nagy L.G."/>
        </authorList>
    </citation>
    <scope>NUCLEOTIDE SEQUENCE [LARGE SCALE GENOMIC DNA]</scope>
    <source>
        <strain evidence="1 2">SZMC22713</strain>
    </source>
</reference>
<dbReference type="Proteomes" id="UP000294933">
    <property type="component" value="Unassembled WGS sequence"/>
</dbReference>
<dbReference type="OrthoDB" id="311172at2759"/>
<evidence type="ECO:0000313" key="1">
    <source>
        <dbReference type="EMBL" id="TDL14794.1"/>
    </source>
</evidence>
<name>A0A4Y7PH48_9AGAM</name>
<protein>
    <submittedName>
        <fullName evidence="1">Uncharacterized protein</fullName>
    </submittedName>
</protein>
<gene>
    <name evidence="1" type="ORF">BD410DRAFT_809445</name>
</gene>
<dbReference type="STRING" id="50990.A0A4Y7PH48"/>
<sequence length="299" mass="32385">MFCALVMCSPWDRIALHASRTMDADLILGEYMKVEMDIVQTVLRQVTAVLSVGLPVKSSASQCANLVVAELVSWTTATGIEVWTRCAGLTQCDGTHVQTLRPHPVHRDSGAFGDDAVRLGVEGIRRPECNDEGSPQTDGCFGVMMDGDHEADHIETIRVIIIYPSLRVLIVHWLKLSCGELYLWQCVECGGYKTAVSITDSSGTTIGRVGGPSHLAHLGLANFTAALSPCVPLIQRIMRNNKEIKHHNINHSPLGVWGVDSPANVAELTPVLSALLSIPSRPRLVVGSDSHLLASPLRM</sequence>
<dbReference type="AlphaFoldDB" id="A0A4Y7PH48"/>
<accession>A0A4Y7PH48</accession>